<dbReference type="GO" id="GO:0005886">
    <property type="term" value="C:plasma membrane"/>
    <property type="evidence" value="ECO:0007669"/>
    <property type="project" value="TreeGrafter"/>
</dbReference>
<dbReference type="Proteomes" id="UP000276133">
    <property type="component" value="Unassembled WGS sequence"/>
</dbReference>
<keyword evidence="7 11" id="KW-0406">Ion transport</keyword>
<evidence type="ECO:0000256" key="12">
    <source>
        <dbReference type="SAM" id="Phobius"/>
    </source>
</evidence>
<proteinExistence type="inferred from homology"/>
<keyword evidence="10 11" id="KW-0407">Ion channel</keyword>
<organism evidence="13 14">
    <name type="scientific">Brachionus plicatilis</name>
    <name type="common">Marine rotifer</name>
    <name type="synonym">Brachionus muelleri</name>
    <dbReference type="NCBI Taxonomy" id="10195"/>
    <lineage>
        <taxon>Eukaryota</taxon>
        <taxon>Metazoa</taxon>
        <taxon>Spiralia</taxon>
        <taxon>Gnathifera</taxon>
        <taxon>Rotifera</taxon>
        <taxon>Eurotatoria</taxon>
        <taxon>Monogononta</taxon>
        <taxon>Pseudotrocha</taxon>
        <taxon>Ploima</taxon>
        <taxon>Brachionidae</taxon>
        <taxon>Brachionus</taxon>
    </lineage>
</organism>
<keyword evidence="14" id="KW-1185">Reference proteome</keyword>
<dbReference type="OrthoDB" id="6238402at2759"/>
<evidence type="ECO:0000256" key="4">
    <source>
        <dbReference type="ARBA" id="ARBA00022692"/>
    </source>
</evidence>
<dbReference type="PANTHER" id="PTHR11690:SF244">
    <property type="entry name" value="DEGENERIN LIKE"/>
    <property type="match status" value="1"/>
</dbReference>
<evidence type="ECO:0000256" key="9">
    <source>
        <dbReference type="ARBA" id="ARBA00023201"/>
    </source>
</evidence>
<dbReference type="Gene3D" id="1.10.287.770">
    <property type="entry name" value="YojJ-like"/>
    <property type="match status" value="1"/>
</dbReference>
<evidence type="ECO:0000256" key="3">
    <source>
        <dbReference type="ARBA" id="ARBA00022461"/>
    </source>
</evidence>
<evidence type="ECO:0000256" key="1">
    <source>
        <dbReference type="ARBA" id="ARBA00004141"/>
    </source>
</evidence>
<evidence type="ECO:0000256" key="6">
    <source>
        <dbReference type="ARBA" id="ARBA00023053"/>
    </source>
</evidence>
<dbReference type="Pfam" id="PF00858">
    <property type="entry name" value="ASC"/>
    <property type="match status" value="1"/>
</dbReference>
<evidence type="ECO:0000313" key="13">
    <source>
        <dbReference type="EMBL" id="RNA13947.1"/>
    </source>
</evidence>
<accession>A0A3M7QR57</accession>
<sequence length="471" mass="54133">MAKQSYAQKLKEIVESSTIHGMPNILRTKSNVIRIFWILIFLASFSYCIYSVILIIIKYLQYNVIVKMEIVQSFNSEFPAVTFCNVNPLDFSIDENLKNVSQFLNESFLYSNDFNSKSCDTLMTNLLVNELPNLKGFTLDKLLISCQYDRKPCNPNNFCPQRSHYFRNCFTFNYGKNSTGQSIPTENSKRPGMINGLQLKLFIGAPEYQPCWEHRFGALIVVHNRTSPPLFAEEGLFIQAGAETNFILNKVVINKMTSPFSNCVVNVSNRNEFDSVWYRNAFDYSGSYRQKWCVLNCSVTKTIEANVLNCQALGLTLSFERANCVYNLENLTNYYGLCSHECPIECDYSYFNIFKSVSSFPSYSYANYLLSKKSFRSKFPYDNITLEQVRDSVVSLNIYFDSSSFEKIEELPESDFGSLLGNLGGQLGLFLGMSFLTFAELFEIFIQFVFNFLHNRNQIQVKVETSTKPEI</sequence>
<keyword evidence="2 11" id="KW-0813">Transport</keyword>
<keyword evidence="8 12" id="KW-0472">Membrane</keyword>
<dbReference type="EMBL" id="REGN01005287">
    <property type="protein sequence ID" value="RNA13947.1"/>
    <property type="molecule type" value="Genomic_DNA"/>
</dbReference>
<keyword evidence="3 11" id="KW-0894">Sodium channel</keyword>
<reference evidence="13 14" key="1">
    <citation type="journal article" date="2018" name="Sci. Rep.">
        <title>Genomic signatures of local adaptation to the degree of environmental predictability in rotifers.</title>
        <authorList>
            <person name="Franch-Gras L."/>
            <person name="Hahn C."/>
            <person name="Garcia-Roger E.M."/>
            <person name="Carmona M.J."/>
            <person name="Serra M."/>
            <person name="Gomez A."/>
        </authorList>
    </citation>
    <scope>NUCLEOTIDE SEQUENCE [LARGE SCALE GENOMIC DNA]</scope>
    <source>
        <strain evidence="13">HYR1</strain>
    </source>
</reference>
<comment type="caution">
    <text evidence="13">The sequence shown here is derived from an EMBL/GenBank/DDBJ whole genome shotgun (WGS) entry which is preliminary data.</text>
</comment>
<dbReference type="PRINTS" id="PR01078">
    <property type="entry name" value="AMINACHANNEL"/>
</dbReference>
<keyword evidence="9 11" id="KW-0739">Sodium transport</keyword>
<dbReference type="GO" id="GO:0015280">
    <property type="term" value="F:ligand-gated sodium channel activity"/>
    <property type="evidence" value="ECO:0007669"/>
    <property type="project" value="TreeGrafter"/>
</dbReference>
<evidence type="ECO:0000256" key="11">
    <source>
        <dbReference type="RuleBase" id="RU000679"/>
    </source>
</evidence>
<keyword evidence="4 11" id="KW-0812">Transmembrane</keyword>
<evidence type="ECO:0000313" key="14">
    <source>
        <dbReference type="Proteomes" id="UP000276133"/>
    </source>
</evidence>
<feature type="transmembrane region" description="Helical" evidence="12">
    <location>
        <begin position="35"/>
        <end position="60"/>
    </location>
</feature>
<evidence type="ECO:0000256" key="5">
    <source>
        <dbReference type="ARBA" id="ARBA00022989"/>
    </source>
</evidence>
<comment type="similarity">
    <text evidence="11">Belongs to the amiloride-sensitive sodium channel (TC 1.A.6) family.</text>
</comment>
<comment type="subcellular location">
    <subcellularLocation>
        <location evidence="1">Membrane</location>
        <topology evidence="1">Multi-pass membrane protein</topology>
    </subcellularLocation>
</comment>
<evidence type="ECO:0000256" key="7">
    <source>
        <dbReference type="ARBA" id="ARBA00023065"/>
    </source>
</evidence>
<evidence type="ECO:0000256" key="8">
    <source>
        <dbReference type="ARBA" id="ARBA00023136"/>
    </source>
</evidence>
<dbReference type="InterPro" id="IPR001873">
    <property type="entry name" value="ENaC"/>
</dbReference>
<keyword evidence="6" id="KW-0915">Sodium</keyword>
<feature type="transmembrane region" description="Helical" evidence="12">
    <location>
        <begin position="427"/>
        <end position="453"/>
    </location>
</feature>
<gene>
    <name evidence="13" type="ORF">BpHYR1_052374</name>
</gene>
<evidence type="ECO:0000256" key="2">
    <source>
        <dbReference type="ARBA" id="ARBA00022448"/>
    </source>
</evidence>
<dbReference type="AlphaFoldDB" id="A0A3M7QR57"/>
<dbReference type="PANTHER" id="PTHR11690">
    <property type="entry name" value="AMILORIDE-SENSITIVE SODIUM CHANNEL-RELATED"/>
    <property type="match status" value="1"/>
</dbReference>
<name>A0A3M7QR57_BRAPC</name>
<evidence type="ECO:0000256" key="10">
    <source>
        <dbReference type="ARBA" id="ARBA00023303"/>
    </source>
</evidence>
<protein>
    <submittedName>
        <fullName evidence="13">Acid-sensing ion channel 4</fullName>
    </submittedName>
</protein>
<keyword evidence="5 12" id="KW-1133">Transmembrane helix</keyword>
<dbReference type="Gene3D" id="2.60.470.10">
    <property type="entry name" value="Acid-sensing ion channels like domains"/>
    <property type="match status" value="1"/>
</dbReference>